<protein>
    <recommendedName>
        <fullName evidence="2">DUF4340 domain-containing protein</fullName>
    </recommendedName>
</protein>
<dbReference type="InterPro" id="IPR025641">
    <property type="entry name" value="DUF4340"/>
</dbReference>
<keyword evidence="1" id="KW-1133">Transmembrane helix</keyword>
<gene>
    <name evidence="3" type="ordered locus">Oweho_1584</name>
</gene>
<dbReference type="EMBL" id="CP003156">
    <property type="protein sequence ID" value="AEV32574.1"/>
    <property type="molecule type" value="Genomic_DNA"/>
</dbReference>
<organism evidence="3 4">
    <name type="scientific">Owenweeksia hongkongensis (strain DSM 17368 / CIP 108786 / JCM 12287 / NRRL B-23963 / UST20020801)</name>
    <dbReference type="NCBI Taxonomy" id="926562"/>
    <lineage>
        <taxon>Bacteria</taxon>
        <taxon>Pseudomonadati</taxon>
        <taxon>Bacteroidota</taxon>
        <taxon>Flavobacteriia</taxon>
        <taxon>Flavobacteriales</taxon>
        <taxon>Owenweeksiaceae</taxon>
        <taxon>Owenweeksia</taxon>
    </lineage>
</organism>
<dbReference type="OrthoDB" id="931346at2"/>
<evidence type="ECO:0000256" key="1">
    <source>
        <dbReference type="SAM" id="Phobius"/>
    </source>
</evidence>
<keyword evidence="1" id="KW-0472">Membrane</keyword>
<dbReference type="AlphaFoldDB" id="G8QZE6"/>
<feature type="domain" description="DUF4340" evidence="2">
    <location>
        <begin position="74"/>
        <end position="202"/>
    </location>
</feature>
<dbReference type="eggNOG" id="ENOG503321E">
    <property type="taxonomic scope" value="Bacteria"/>
</dbReference>
<keyword evidence="4" id="KW-1185">Reference proteome</keyword>
<dbReference type="STRING" id="926562.Oweho_1584"/>
<sequence length="338" mass="38426">MKNKNLVYLGILVVLLAIAGWLLTSRNDGGTLERKMDYNFTIKDTADIDKIVIKDKSPAEVTLTREGKEWILDNKYRARQGAVKTLLGTLYRMELKNFIPERMKETVIKRMAVFGKEVQIYKNGELFKTIYVGTETPDEMGTYMMIKGSDAPYAVHMPGFNGFLSTRFFTQQHLWKSRDVTRMDPRNIREVTMVYPDSSSASFKIQMFSPDSIFVTQLSTGKVLRNVNKVKTRLYIGSAARMKYEGAILPTDPISARRDSLLASNPVFEITVKDTNGKTTSLEGYHIKAPEGMTNDAGIEHKYDPDRMHGFINKEDMVLIQYAGLIEIIKPISFFVTP</sequence>
<reference evidence="3 4" key="1">
    <citation type="journal article" date="2012" name="Stand. Genomic Sci.">
        <title>Genome sequence of the orange-pigmented seawater bacterium Owenweeksia hongkongensis type strain (UST20020801(T)).</title>
        <authorList>
            <person name="Riedel T."/>
            <person name="Held B."/>
            <person name="Nolan M."/>
            <person name="Lucas S."/>
            <person name="Lapidus A."/>
            <person name="Tice H."/>
            <person name="Del Rio T.G."/>
            <person name="Cheng J.F."/>
            <person name="Han C."/>
            <person name="Tapia R."/>
            <person name="Goodwin L.A."/>
            <person name="Pitluck S."/>
            <person name="Liolios K."/>
            <person name="Mavromatis K."/>
            <person name="Pagani I."/>
            <person name="Ivanova N."/>
            <person name="Mikhailova N."/>
            <person name="Pati A."/>
            <person name="Chen A."/>
            <person name="Palaniappan K."/>
            <person name="Rohde M."/>
            <person name="Tindall B.J."/>
            <person name="Detter J.C."/>
            <person name="Goker M."/>
            <person name="Woyke T."/>
            <person name="Bristow J."/>
            <person name="Eisen J.A."/>
            <person name="Markowitz V."/>
            <person name="Hugenholtz P."/>
            <person name="Klenk H.P."/>
            <person name="Kyrpides N.C."/>
        </authorList>
    </citation>
    <scope>NUCLEOTIDE SEQUENCE</scope>
    <source>
        <strain evidence="4">DSM 17368 / JCM 12287 / NRRL B-23963</strain>
    </source>
</reference>
<accession>G8QZE6</accession>
<dbReference type="Proteomes" id="UP000005631">
    <property type="component" value="Chromosome"/>
</dbReference>
<keyword evidence="1" id="KW-0812">Transmembrane</keyword>
<name>G8QZE6_OWEHD</name>
<dbReference type="HOGENOM" id="CLU_820945_0_0_10"/>
<evidence type="ECO:0000313" key="3">
    <source>
        <dbReference type="EMBL" id="AEV32574.1"/>
    </source>
</evidence>
<dbReference type="RefSeq" id="WP_014201930.1">
    <property type="nucleotide sequence ID" value="NC_016599.1"/>
</dbReference>
<proteinExistence type="predicted"/>
<dbReference type="Pfam" id="PF14238">
    <property type="entry name" value="DUF4340"/>
    <property type="match status" value="1"/>
</dbReference>
<evidence type="ECO:0000259" key="2">
    <source>
        <dbReference type="Pfam" id="PF14238"/>
    </source>
</evidence>
<feature type="transmembrane region" description="Helical" evidence="1">
    <location>
        <begin position="6"/>
        <end position="24"/>
    </location>
</feature>
<dbReference type="KEGG" id="oho:Oweho_1584"/>
<evidence type="ECO:0000313" key="4">
    <source>
        <dbReference type="Proteomes" id="UP000005631"/>
    </source>
</evidence>